<keyword evidence="2" id="KW-1185">Reference proteome</keyword>
<dbReference type="EMBL" id="SSMQ01000032">
    <property type="protein sequence ID" value="TKD03063.1"/>
    <property type="molecule type" value="Genomic_DNA"/>
</dbReference>
<dbReference type="Proteomes" id="UP000309215">
    <property type="component" value="Unassembled WGS sequence"/>
</dbReference>
<organism evidence="1 2">
    <name type="scientific">Polyangium fumosum</name>
    <dbReference type="NCBI Taxonomy" id="889272"/>
    <lineage>
        <taxon>Bacteria</taxon>
        <taxon>Pseudomonadati</taxon>
        <taxon>Myxococcota</taxon>
        <taxon>Polyangia</taxon>
        <taxon>Polyangiales</taxon>
        <taxon>Polyangiaceae</taxon>
        <taxon>Polyangium</taxon>
    </lineage>
</organism>
<comment type="caution">
    <text evidence="1">The sequence shown here is derived from an EMBL/GenBank/DDBJ whole genome shotgun (WGS) entry which is preliminary data.</text>
</comment>
<protein>
    <recommendedName>
        <fullName evidence="3">STAS/SEC14 domain-containing protein</fullName>
    </recommendedName>
</protein>
<reference evidence="1 2" key="1">
    <citation type="submission" date="2019-04" db="EMBL/GenBank/DDBJ databases">
        <authorList>
            <person name="Li Y."/>
            <person name="Wang J."/>
        </authorList>
    </citation>
    <scope>NUCLEOTIDE SEQUENCE [LARGE SCALE GENOMIC DNA]</scope>
    <source>
        <strain evidence="1 2">DSM 14668</strain>
    </source>
</reference>
<dbReference type="OrthoDB" id="5515710at2"/>
<sequence length="140" mass="15667">MEFLPVDKAETTTTARATMRLWRPARGLLVTRVTGYLDDPCAAVIEAMARRVRAEDGRIMGFHDWEELTDYESRARVRLTEMVRHHGKGNEGAHFLVQSKLVALGIQAASVVMPGVRVHPSRAGFEAALRECIQQRSHTA</sequence>
<dbReference type="AlphaFoldDB" id="A0A4U1J7B5"/>
<accession>A0A4U1J7B5</accession>
<proteinExistence type="predicted"/>
<evidence type="ECO:0008006" key="3">
    <source>
        <dbReference type="Google" id="ProtNLM"/>
    </source>
</evidence>
<evidence type="ECO:0000313" key="1">
    <source>
        <dbReference type="EMBL" id="TKD03063.1"/>
    </source>
</evidence>
<evidence type="ECO:0000313" key="2">
    <source>
        <dbReference type="Proteomes" id="UP000309215"/>
    </source>
</evidence>
<dbReference type="RefSeq" id="WP_136932043.1">
    <property type="nucleotide sequence ID" value="NZ_SSMQ01000032.1"/>
</dbReference>
<gene>
    <name evidence="1" type="ORF">E8A74_27425</name>
</gene>
<name>A0A4U1J7B5_9BACT</name>